<protein>
    <submittedName>
        <fullName evidence="2">RNA-directed DNA polymerase, eukaryota</fullName>
    </submittedName>
</protein>
<reference evidence="2" key="1">
    <citation type="journal article" date="2022" name="Int. J. Mol. Sci.">
        <title>Draft Genome of Tanacetum Coccineum: Genomic Comparison of Closely Related Tanacetum-Family Plants.</title>
        <authorList>
            <person name="Yamashiro T."/>
            <person name="Shiraishi A."/>
            <person name="Nakayama K."/>
            <person name="Satake H."/>
        </authorList>
    </citation>
    <scope>NUCLEOTIDE SEQUENCE</scope>
</reference>
<reference evidence="2" key="2">
    <citation type="submission" date="2022-01" db="EMBL/GenBank/DDBJ databases">
        <authorList>
            <person name="Yamashiro T."/>
            <person name="Shiraishi A."/>
            <person name="Satake H."/>
            <person name="Nakayama K."/>
        </authorList>
    </citation>
    <scope>NUCLEOTIDE SEQUENCE</scope>
</reference>
<keyword evidence="3" id="KW-1185">Reference proteome</keyword>
<sequence length="430" mass="50393">STVSQYEQKTFHNVLFIRFYNYWLEKDGFDKLVMDAWNDAPGNKRNVIRNFMCKLKFTKERIRGWLSSNKSNWKGEISKLKEELSFLDEAIDKGNGSEELVQKRLIILNKIQQISNITTIKTQKKQKNKADQMSESLLKKAKIKWVVEGDENTKFFHGMLNKKRSQSNIRGIMANGKWIDNPVNVKNEFFDHFRCRFDKPPENRARIDICFPNVLSNDQRMKLDPYGTKEDDKKGLCGLSVRSGVEESQFNSLLEIVQVTNLVPCEDRYRWSLESDGMFSVASIRKLIDEQRFQEVGLSTRWVKSVPSKVNITAWKIKTNALPTRFNLSCRRMDIDSIMCPICNGGVETTSHLFFQCELIKLKGMMEGVFYGLWWSIWNFCNKILFEDKPPKKALLFDNLVSNSFNWCKYRCKASFKWDDWLKNPYLVCV</sequence>
<evidence type="ECO:0000313" key="3">
    <source>
        <dbReference type="Proteomes" id="UP001151760"/>
    </source>
</evidence>
<dbReference type="Proteomes" id="UP001151760">
    <property type="component" value="Unassembled WGS sequence"/>
</dbReference>
<keyword evidence="2" id="KW-0808">Transferase</keyword>
<name>A0ABQ4Y0H7_9ASTR</name>
<proteinExistence type="predicted"/>
<feature type="domain" description="Reverse transcriptase zinc-binding" evidence="1">
    <location>
        <begin position="279"/>
        <end position="360"/>
    </location>
</feature>
<organism evidence="2 3">
    <name type="scientific">Tanacetum coccineum</name>
    <dbReference type="NCBI Taxonomy" id="301880"/>
    <lineage>
        <taxon>Eukaryota</taxon>
        <taxon>Viridiplantae</taxon>
        <taxon>Streptophyta</taxon>
        <taxon>Embryophyta</taxon>
        <taxon>Tracheophyta</taxon>
        <taxon>Spermatophyta</taxon>
        <taxon>Magnoliopsida</taxon>
        <taxon>eudicotyledons</taxon>
        <taxon>Gunneridae</taxon>
        <taxon>Pentapetalae</taxon>
        <taxon>asterids</taxon>
        <taxon>campanulids</taxon>
        <taxon>Asterales</taxon>
        <taxon>Asteraceae</taxon>
        <taxon>Asteroideae</taxon>
        <taxon>Anthemideae</taxon>
        <taxon>Anthemidinae</taxon>
        <taxon>Tanacetum</taxon>
    </lineage>
</organism>
<dbReference type="EMBL" id="BQNB010009947">
    <property type="protein sequence ID" value="GJS70651.1"/>
    <property type="molecule type" value="Genomic_DNA"/>
</dbReference>
<dbReference type="InterPro" id="IPR026960">
    <property type="entry name" value="RVT-Znf"/>
</dbReference>
<dbReference type="Pfam" id="PF13966">
    <property type="entry name" value="zf-RVT"/>
    <property type="match status" value="1"/>
</dbReference>
<keyword evidence="2" id="KW-0695">RNA-directed DNA polymerase</keyword>
<accession>A0ABQ4Y0H7</accession>
<keyword evidence="2" id="KW-0548">Nucleotidyltransferase</keyword>
<evidence type="ECO:0000313" key="2">
    <source>
        <dbReference type="EMBL" id="GJS70651.1"/>
    </source>
</evidence>
<evidence type="ECO:0000259" key="1">
    <source>
        <dbReference type="Pfam" id="PF13966"/>
    </source>
</evidence>
<feature type="non-terminal residue" evidence="2">
    <location>
        <position position="1"/>
    </location>
</feature>
<dbReference type="GO" id="GO:0003964">
    <property type="term" value="F:RNA-directed DNA polymerase activity"/>
    <property type="evidence" value="ECO:0007669"/>
    <property type="project" value="UniProtKB-KW"/>
</dbReference>
<gene>
    <name evidence="2" type="ORF">Tco_0703492</name>
</gene>
<comment type="caution">
    <text evidence="2">The sequence shown here is derived from an EMBL/GenBank/DDBJ whole genome shotgun (WGS) entry which is preliminary data.</text>
</comment>